<dbReference type="PANTHER" id="PTHR45866">
    <property type="entry name" value="DNA GYRASE/TOPOISOMERASE SUBUNIT B"/>
    <property type="match status" value="1"/>
</dbReference>
<evidence type="ECO:0000256" key="8">
    <source>
        <dbReference type="ARBA" id="ARBA00023235"/>
    </source>
</evidence>
<protein>
    <recommendedName>
        <fullName evidence="3">DNA topoisomerase (ATP-hydrolyzing)</fullName>
        <ecNumber evidence="3">5.6.2.2</ecNumber>
    </recommendedName>
</protein>
<dbReference type="PRINTS" id="PR00418">
    <property type="entry name" value="TPI2FAMILY"/>
</dbReference>
<comment type="catalytic activity">
    <reaction evidence="1">
        <text>ATP-dependent breakage, passage and rejoining of double-stranded DNA.</text>
        <dbReference type="EC" id="5.6.2.2"/>
    </reaction>
</comment>
<dbReference type="InterPro" id="IPR006171">
    <property type="entry name" value="TOPRIM_dom"/>
</dbReference>
<evidence type="ECO:0000259" key="9">
    <source>
        <dbReference type="PROSITE" id="PS50880"/>
    </source>
</evidence>
<keyword evidence="4" id="KW-0547">Nucleotide-binding</keyword>
<keyword evidence="8 10" id="KW-0413">Isomerase</keyword>
<dbReference type="EMBL" id="SJPN01000004">
    <property type="protein sequence ID" value="TWU02972.1"/>
    <property type="molecule type" value="Genomic_DNA"/>
</dbReference>
<dbReference type="EC" id="5.6.2.2" evidence="3"/>
<evidence type="ECO:0000256" key="1">
    <source>
        <dbReference type="ARBA" id="ARBA00000185"/>
    </source>
</evidence>
<comment type="caution">
    <text evidence="10">The sequence shown here is derived from an EMBL/GenBank/DDBJ whole genome shotgun (WGS) entry which is preliminary data.</text>
</comment>
<keyword evidence="7" id="KW-0238">DNA-binding</keyword>
<accession>A0A5C6AVA0</accession>
<dbReference type="PROSITE" id="PS50880">
    <property type="entry name" value="TOPRIM"/>
    <property type="match status" value="1"/>
</dbReference>
<dbReference type="AlphaFoldDB" id="A0A5C6AVA0"/>
<organism evidence="10 11">
    <name type="scientific">Stieleria varia</name>
    <dbReference type="NCBI Taxonomy" id="2528005"/>
    <lineage>
        <taxon>Bacteria</taxon>
        <taxon>Pseudomonadati</taxon>
        <taxon>Planctomycetota</taxon>
        <taxon>Planctomycetia</taxon>
        <taxon>Pirellulales</taxon>
        <taxon>Pirellulaceae</taxon>
        <taxon>Stieleria</taxon>
    </lineage>
</organism>
<dbReference type="SUPFAM" id="SSF56719">
    <property type="entry name" value="Type II DNA topoisomerase"/>
    <property type="match status" value="1"/>
</dbReference>
<dbReference type="Gene3D" id="3.40.50.670">
    <property type="match status" value="1"/>
</dbReference>
<proteinExistence type="inferred from homology"/>
<keyword evidence="11" id="KW-1185">Reference proteome</keyword>
<sequence length="218" mass="24198">MTFIVRPTKLVDCELHGGDSGAELFLVEGDSASKTVARVRDSRFQAVLPMQGKPMNAAKASVKSIEKNQLFTKLVEALGTGWGDAFDLTAMRYQRVILLFDPDADGIHCGALMLIFFDRMLRPLIDANRLAVVQPPLFEISARGYSDTLHAYTDEHYHKLRDALDAKGIAYSKRRYRGLASMNDETLHETCLDPDSRSIHLLQRQDAAAALAAFGGKR</sequence>
<comment type="similarity">
    <text evidence="2">Belongs to the type II topoisomerase GyrB family.</text>
</comment>
<dbReference type="GO" id="GO:0006265">
    <property type="term" value="P:DNA topological change"/>
    <property type="evidence" value="ECO:0007669"/>
    <property type="project" value="InterPro"/>
</dbReference>
<keyword evidence="6" id="KW-0799">Topoisomerase</keyword>
<dbReference type="PANTHER" id="PTHR45866:SF1">
    <property type="entry name" value="DNA GYRASE SUBUNIT B, MITOCHONDRIAL"/>
    <property type="match status" value="1"/>
</dbReference>
<dbReference type="GO" id="GO:0003677">
    <property type="term" value="F:DNA binding"/>
    <property type="evidence" value="ECO:0007669"/>
    <property type="project" value="UniProtKB-KW"/>
</dbReference>
<feature type="domain" description="Toprim" evidence="9">
    <location>
        <begin position="22"/>
        <end position="136"/>
    </location>
</feature>
<dbReference type="Pfam" id="PF01751">
    <property type="entry name" value="Toprim"/>
    <property type="match status" value="1"/>
</dbReference>
<evidence type="ECO:0000256" key="3">
    <source>
        <dbReference type="ARBA" id="ARBA00012895"/>
    </source>
</evidence>
<evidence type="ECO:0000256" key="5">
    <source>
        <dbReference type="ARBA" id="ARBA00022840"/>
    </source>
</evidence>
<evidence type="ECO:0000256" key="6">
    <source>
        <dbReference type="ARBA" id="ARBA00023029"/>
    </source>
</evidence>
<dbReference type="OrthoDB" id="6020049at2"/>
<dbReference type="InterPro" id="IPR013760">
    <property type="entry name" value="Topo_IIA-like_dom_sf"/>
</dbReference>
<evidence type="ECO:0000313" key="11">
    <source>
        <dbReference type="Proteomes" id="UP000320176"/>
    </source>
</evidence>
<dbReference type="InterPro" id="IPR013759">
    <property type="entry name" value="Topo_IIA_B_C"/>
</dbReference>
<dbReference type="GO" id="GO:0003918">
    <property type="term" value="F:DNA topoisomerase type II (double strand cut, ATP-hydrolyzing) activity"/>
    <property type="evidence" value="ECO:0007669"/>
    <property type="project" value="UniProtKB-EC"/>
</dbReference>
<evidence type="ECO:0000256" key="2">
    <source>
        <dbReference type="ARBA" id="ARBA00010708"/>
    </source>
</evidence>
<gene>
    <name evidence="10" type="primary">gyrB_3</name>
    <name evidence="10" type="ORF">Pla52n_40610</name>
</gene>
<evidence type="ECO:0000256" key="7">
    <source>
        <dbReference type="ARBA" id="ARBA00023125"/>
    </source>
</evidence>
<dbReference type="Proteomes" id="UP000320176">
    <property type="component" value="Unassembled WGS sequence"/>
</dbReference>
<dbReference type="GO" id="GO:0005524">
    <property type="term" value="F:ATP binding"/>
    <property type="evidence" value="ECO:0007669"/>
    <property type="project" value="UniProtKB-KW"/>
</dbReference>
<evidence type="ECO:0000313" key="10">
    <source>
        <dbReference type="EMBL" id="TWU02972.1"/>
    </source>
</evidence>
<dbReference type="RefSeq" id="WP_146521195.1">
    <property type="nucleotide sequence ID" value="NZ_CP151726.1"/>
</dbReference>
<name>A0A5C6AVA0_9BACT</name>
<keyword evidence="5" id="KW-0067">ATP-binding</keyword>
<reference evidence="10 11" key="1">
    <citation type="submission" date="2019-02" db="EMBL/GenBank/DDBJ databases">
        <title>Deep-cultivation of Planctomycetes and their phenomic and genomic characterization uncovers novel biology.</title>
        <authorList>
            <person name="Wiegand S."/>
            <person name="Jogler M."/>
            <person name="Boedeker C."/>
            <person name="Pinto D."/>
            <person name="Vollmers J."/>
            <person name="Rivas-Marin E."/>
            <person name="Kohn T."/>
            <person name="Peeters S.H."/>
            <person name="Heuer A."/>
            <person name="Rast P."/>
            <person name="Oberbeckmann S."/>
            <person name="Bunk B."/>
            <person name="Jeske O."/>
            <person name="Meyerdierks A."/>
            <person name="Storesund J.E."/>
            <person name="Kallscheuer N."/>
            <person name="Luecker S."/>
            <person name="Lage O.M."/>
            <person name="Pohl T."/>
            <person name="Merkel B.J."/>
            <person name="Hornburger P."/>
            <person name="Mueller R.-W."/>
            <person name="Bruemmer F."/>
            <person name="Labrenz M."/>
            <person name="Spormann A.M."/>
            <person name="Op Den Camp H."/>
            <person name="Overmann J."/>
            <person name="Amann R."/>
            <person name="Jetten M.S.M."/>
            <person name="Mascher T."/>
            <person name="Medema M.H."/>
            <person name="Devos D.P."/>
            <person name="Kaster A.-K."/>
            <person name="Ovreas L."/>
            <person name="Rohde M."/>
            <person name="Galperin M.Y."/>
            <person name="Jogler C."/>
        </authorList>
    </citation>
    <scope>NUCLEOTIDE SEQUENCE [LARGE SCALE GENOMIC DNA]</scope>
    <source>
        <strain evidence="10 11">Pla52n</strain>
    </source>
</reference>
<evidence type="ECO:0000256" key="4">
    <source>
        <dbReference type="ARBA" id="ARBA00022741"/>
    </source>
</evidence>